<keyword evidence="6 9" id="KW-0057">Aromatic amino acid biosynthesis</keyword>
<dbReference type="InterPro" id="IPR002028">
    <property type="entry name" value="Trp_synthase_suA"/>
</dbReference>
<dbReference type="InterPro" id="IPR013785">
    <property type="entry name" value="Aldolase_TIM"/>
</dbReference>
<dbReference type="InterPro" id="IPR018204">
    <property type="entry name" value="Trp_synthase_alpha_AS"/>
</dbReference>
<dbReference type="FunFam" id="3.20.20.70:FF:000037">
    <property type="entry name" value="Tryptophan synthase alpha chain"/>
    <property type="match status" value="1"/>
</dbReference>
<feature type="active site" description="Proton acceptor" evidence="9">
    <location>
        <position position="60"/>
    </location>
</feature>
<dbReference type="CDD" id="cd04724">
    <property type="entry name" value="Tryptophan_synthase_alpha"/>
    <property type="match status" value="1"/>
</dbReference>
<dbReference type="SUPFAM" id="SSF51366">
    <property type="entry name" value="Ribulose-phoshate binding barrel"/>
    <property type="match status" value="1"/>
</dbReference>
<evidence type="ECO:0000256" key="10">
    <source>
        <dbReference type="RuleBase" id="RU003662"/>
    </source>
</evidence>
<comment type="caution">
    <text evidence="11">The sequence shown here is derived from an EMBL/GenBank/DDBJ whole genome shotgun (WGS) entry which is preliminary data.</text>
</comment>
<evidence type="ECO:0000313" key="12">
    <source>
        <dbReference type="Proteomes" id="UP000295341"/>
    </source>
</evidence>
<organism evidence="11 12">
    <name type="scientific">Panacagrimonas perspica</name>
    <dbReference type="NCBI Taxonomy" id="381431"/>
    <lineage>
        <taxon>Bacteria</taxon>
        <taxon>Pseudomonadati</taxon>
        <taxon>Pseudomonadota</taxon>
        <taxon>Gammaproteobacteria</taxon>
        <taxon>Nevskiales</taxon>
        <taxon>Nevskiaceae</taxon>
        <taxon>Panacagrimonas</taxon>
    </lineage>
</organism>
<gene>
    <name evidence="9" type="primary">trpA</name>
    <name evidence="11" type="ORF">DFR24_1897</name>
</gene>
<evidence type="ECO:0000256" key="7">
    <source>
        <dbReference type="ARBA" id="ARBA00023239"/>
    </source>
</evidence>
<evidence type="ECO:0000256" key="2">
    <source>
        <dbReference type="ARBA" id="ARBA00004733"/>
    </source>
</evidence>
<dbReference type="InterPro" id="IPR011060">
    <property type="entry name" value="RibuloseP-bd_barrel"/>
</dbReference>
<dbReference type="EMBL" id="SOBT01000008">
    <property type="protein sequence ID" value="TDU32499.1"/>
    <property type="molecule type" value="Genomic_DNA"/>
</dbReference>
<evidence type="ECO:0000256" key="8">
    <source>
        <dbReference type="ARBA" id="ARBA00049047"/>
    </source>
</evidence>
<evidence type="ECO:0000256" key="5">
    <source>
        <dbReference type="ARBA" id="ARBA00022822"/>
    </source>
</evidence>
<dbReference type="AlphaFoldDB" id="A0A4V3US54"/>
<dbReference type="EC" id="4.2.1.20" evidence="9"/>
<dbReference type="PANTHER" id="PTHR43406">
    <property type="entry name" value="TRYPTOPHAN SYNTHASE, ALPHA CHAIN"/>
    <property type="match status" value="1"/>
</dbReference>
<reference evidence="11 12" key="1">
    <citation type="submission" date="2019-03" db="EMBL/GenBank/DDBJ databases">
        <title>Genomic Encyclopedia of Type Strains, Phase IV (KMG-IV): sequencing the most valuable type-strain genomes for metagenomic binning, comparative biology and taxonomic classification.</title>
        <authorList>
            <person name="Goeker M."/>
        </authorList>
    </citation>
    <scope>NUCLEOTIDE SEQUENCE [LARGE SCALE GENOMIC DNA]</scope>
    <source>
        <strain evidence="11 12">DSM 26377</strain>
    </source>
</reference>
<dbReference type="Proteomes" id="UP000295341">
    <property type="component" value="Unassembled WGS sequence"/>
</dbReference>
<comment type="catalytic activity">
    <reaction evidence="8 9">
        <text>(1S,2R)-1-C-(indol-3-yl)glycerol 3-phosphate + L-serine = D-glyceraldehyde 3-phosphate + L-tryptophan + H2O</text>
        <dbReference type="Rhea" id="RHEA:10532"/>
        <dbReference type="ChEBI" id="CHEBI:15377"/>
        <dbReference type="ChEBI" id="CHEBI:33384"/>
        <dbReference type="ChEBI" id="CHEBI:57912"/>
        <dbReference type="ChEBI" id="CHEBI:58866"/>
        <dbReference type="ChEBI" id="CHEBI:59776"/>
        <dbReference type="EC" id="4.2.1.20"/>
    </reaction>
</comment>
<keyword evidence="5 9" id="KW-0822">Tryptophan biosynthesis</keyword>
<name>A0A4V3US54_9GAMM</name>
<evidence type="ECO:0000313" key="11">
    <source>
        <dbReference type="EMBL" id="TDU32499.1"/>
    </source>
</evidence>
<dbReference type="PANTHER" id="PTHR43406:SF1">
    <property type="entry name" value="TRYPTOPHAN SYNTHASE ALPHA CHAIN, CHLOROPLASTIC"/>
    <property type="match status" value="1"/>
</dbReference>
<keyword evidence="4 9" id="KW-0028">Amino-acid biosynthesis</keyword>
<accession>A0A4V3US54</accession>
<dbReference type="Pfam" id="PF00290">
    <property type="entry name" value="Trp_syntA"/>
    <property type="match status" value="1"/>
</dbReference>
<dbReference type="OrthoDB" id="9804578at2"/>
<dbReference type="GO" id="GO:0005829">
    <property type="term" value="C:cytosol"/>
    <property type="evidence" value="ECO:0007669"/>
    <property type="project" value="TreeGrafter"/>
</dbReference>
<comment type="function">
    <text evidence="1 9">The alpha subunit is responsible for the aldol cleavage of indoleglycerol phosphate to indole and glyceraldehyde 3-phosphate.</text>
</comment>
<evidence type="ECO:0000256" key="1">
    <source>
        <dbReference type="ARBA" id="ARBA00003365"/>
    </source>
</evidence>
<dbReference type="HAMAP" id="MF_00131">
    <property type="entry name" value="Trp_synth_alpha"/>
    <property type="match status" value="1"/>
</dbReference>
<keyword evidence="7 9" id="KW-0456">Lyase</keyword>
<dbReference type="GO" id="GO:0004834">
    <property type="term" value="F:tryptophan synthase activity"/>
    <property type="evidence" value="ECO:0007669"/>
    <property type="project" value="UniProtKB-UniRule"/>
</dbReference>
<dbReference type="UniPathway" id="UPA00035">
    <property type="reaction ID" value="UER00044"/>
</dbReference>
<evidence type="ECO:0000256" key="6">
    <source>
        <dbReference type="ARBA" id="ARBA00023141"/>
    </source>
</evidence>
<comment type="subunit">
    <text evidence="3 9">Tetramer of two alpha and two beta chains.</text>
</comment>
<dbReference type="NCBIfam" id="TIGR00262">
    <property type="entry name" value="trpA"/>
    <property type="match status" value="1"/>
</dbReference>
<dbReference type="PROSITE" id="PS00167">
    <property type="entry name" value="TRP_SYNTHASE_ALPHA"/>
    <property type="match status" value="1"/>
</dbReference>
<keyword evidence="12" id="KW-1185">Reference proteome</keyword>
<comment type="similarity">
    <text evidence="9 10">Belongs to the TrpA family.</text>
</comment>
<feature type="active site" description="Proton acceptor" evidence="9">
    <location>
        <position position="49"/>
    </location>
</feature>
<dbReference type="Gene3D" id="3.20.20.70">
    <property type="entry name" value="Aldolase class I"/>
    <property type="match status" value="1"/>
</dbReference>
<comment type="pathway">
    <text evidence="2 9">Amino-acid biosynthesis; L-tryptophan biosynthesis; L-tryptophan from chorismate: step 5/5.</text>
</comment>
<dbReference type="RefSeq" id="WP_133880991.1">
    <property type="nucleotide sequence ID" value="NZ_MWIN01000001.1"/>
</dbReference>
<evidence type="ECO:0000256" key="9">
    <source>
        <dbReference type="HAMAP-Rule" id="MF_00131"/>
    </source>
</evidence>
<sequence length="268" mass="28034">MSRISGVLEALKSKGRKALIPFITAGDPHPKHTVGLMHALVEAGADVLELGVPFSDPMADGPVIQLACERALVHHTSLRQCIAMVAEFRQRDTKTPVVLMGYLNPIEAMGLENFAKTAHAAGVDGVLVVDLAVEEAPEFSPTLAKAGLDCIFLIAPTSPAARIEAAAKLASGYLYYVSLKGVTGAANLDVDSVAAKVAEIRGITGIPVVVGFGIRDAASASAVSAVSDGVIVGSALVSEIERNQAHPERLPELLKAKLAPMRMAMDRL</sequence>
<protein>
    <recommendedName>
        <fullName evidence="9">Tryptophan synthase alpha chain</fullName>
        <ecNumber evidence="9">4.2.1.20</ecNumber>
    </recommendedName>
</protein>
<proteinExistence type="inferred from homology"/>
<evidence type="ECO:0000256" key="4">
    <source>
        <dbReference type="ARBA" id="ARBA00022605"/>
    </source>
</evidence>
<evidence type="ECO:0000256" key="3">
    <source>
        <dbReference type="ARBA" id="ARBA00011270"/>
    </source>
</evidence>